<accession>A0A9D2TLJ5</accession>
<keyword evidence="1" id="KW-1133">Transmembrane helix</keyword>
<protein>
    <submittedName>
        <fullName evidence="2">Uncharacterized protein</fullName>
    </submittedName>
</protein>
<dbReference type="Proteomes" id="UP000823902">
    <property type="component" value="Unassembled WGS sequence"/>
</dbReference>
<organism evidence="2 3">
    <name type="scientific">Candidatus Mediterraneibacter faecavium</name>
    <dbReference type="NCBI Taxonomy" id="2838668"/>
    <lineage>
        <taxon>Bacteria</taxon>
        <taxon>Bacillati</taxon>
        <taxon>Bacillota</taxon>
        <taxon>Clostridia</taxon>
        <taxon>Lachnospirales</taxon>
        <taxon>Lachnospiraceae</taxon>
        <taxon>Mediterraneibacter</taxon>
    </lineage>
</organism>
<comment type="caution">
    <text evidence="2">The sequence shown here is derived from an EMBL/GenBank/DDBJ whole genome shotgun (WGS) entry which is preliminary data.</text>
</comment>
<name>A0A9D2TLJ5_9FIRM</name>
<evidence type="ECO:0000313" key="2">
    <source>
        <dbReference type="EMBL" id="HJC73556.1"/>
    </source>
</evidence>
<keyword evidence="1" id="KW-0812">Transmembrane</keyword>
<gene>
    <name evidence="2" type="ORF">H9697_01185</name>
</gene>
<dbReference type="AlphaFoldDB" id="A0A9D2TLJ5"/>
<dbReference type="EMBL" id="DWVY01000004">
    <property type="protein sequence ID" value="HJC73556.1"/>
    <property type="molecule type" value="Genomic_DNA"/>
</dbReference>
<evidence type="ECO:0000313" key="3">
    <source>
        <dbReference type="Proteomes" id="UP000823902"/>
    </source>
</evidence>
<sequence>MNDILFGNNNGKVLKKIAGRSLKSGKNHIAVLAIMLSTLLFTSLFTIAISLQSSIQDNEMRTVGTSAHANAKLITENEYEDLISDDRITEYGKSVVFGYAVGDCFNKLPTEVRYADENYARWGFRSPTRGSLPQAENEMAASQIVLDAMGLSNAEVGTQIELTFSTDTQTITENFILSGIWPGDTVTPSQMILLACGTGRGQSRQEIHAGSRSAAGLGR</sequence>
<feature type="transmembrane region" description="Helical" evidence="1">
    <location>
        <begin position="29"/>
        <end position="51"/>
    </location>
</feature>
<reference evidence="2" key="2">
    <citation type="submission" date="2021-04" db="EMBL/GenBank/DDBJ databases">
        <authorList>
            <person name="Gilroy R."/>
        </authorList>
    </citation>
    <scope>NUCLEOTIDE SEQUENCE</scope>
    <source>
        <strain evidence="2">CHK196-7946</strain>
    </source>
</reference>
<reference evidence="2" key="1">
    <citation type="journal article" date="2021" name="PeerJ">
        <title>Extensive microbial diversity within the chicken gut microbiome revealed by metagenomics and culture.</title>
        <authorList>
            <person name="Gilroy R."/>
            <person name="Ravi A."/>
            <person name="Getino M."/>
            <person name="Pursley I."/>
            <person name="Horton D.L."/>
            <person name="Alikhan N.F."/>
            <person name="Baker D."/>
            <person name="Gharbi K."/>
            <person name="Hall N."/>
            <person name="Watson M."/>
            <person name="Adriaenssens E.M."/>
            <person name="Foster-Nyarko E."/>
            <person name="Jarju S."/>
            <person name="Secka A."/>
            <person name="Antonio M."/>
            <person name="Oren A."/>
            <person name="Chaudhuri R.R."/>
            <person name="La Ragione R."/>
            <person name="Hildebrand F."/>
            <person name="Pallen M.J."/>
        </authorList>
    </citation>
    <scope>NUCLEOTIDE SEQUENCE</scope>
    <source>
        <strain evidence="2">CHK196-7946</strain>
    </source>
</reference>
<proteinExistence type="predicted"/>
<evidence type="ECO:0000256" key="1">
    <source>
        <dbReference type="SAM" id="Phobius"/>
    </source>
</evidence>
<keyword evidence="1" id="KW-0472">Membrane</keyword>